<evidence type="ECO:0000256" key="1">
    <source>
        <dbReference type="SAM" id="MobiDB-lite"/>
    </source>
</evidence>
<dbReference type="InterPro" id="IPR004242">
    <property type="entry name" value="Transposase_21"/>
</dbReference>
<feature type="region of interest" description="Disordered" evidence="1">
    <location>
        <begin position="45"/>
        <end position="70"/>
    </location>
</feature>
<evidence type="ECO:0000313" key="2">
    <source>
        <dbReference type="EMBL" id="TYK03709.1"/>
    </source>
</evidence>
<protein>
    <submittedName>
        <fullName evidence="2">Uncharacterized protein</fullName>
    </submittedName>
</protein>
<proteinExistence type="predicted"/>
<organism evidence="2 3">
    <name type="scientific">Cucumis melo var. makuwa</name>
    <name type="common">Oriental melon</name>
    <dbReference type="NCBI Taxonomy" id="1194695"/>
    <lineage>
        <taxon>Eukaryota</taxon>
        <taxon>Viridiplantae</taxon>
        <taxon>Streptophyta</taxon>
        <taxon>Embryophyta</taxon>
        <taxon>Tracheophyta</taxon>
        <taxon>Spermatophyta</taxon>
        <taxon>Magnoliopsida</taxon>
        <taxon>eudicotyledons</taxon>
        <taxon>Gunneridae</taxon>
        <taxon>Pentapetalae</taxon>
        <taxon>rosids</taxon>
        <taxon>fabids</taxon>
        <taxon>Cucurbitales</taxon>
        <taxon>Cucurbitaceae</taxon>
        <taxon>Benincaseae</taxon>
        <taxon>Cucumis</taxon>
    </lineage>
</organism>
<evidence type="ECO:0000313" key="3">
    <source>
        <dbReference type="Proteomes" id="UP000321947"/>
    </source>
</evidence>
<gene>
    <name evidence="2" type="ORF">E5676_scaffold863G00770</name>
</gene>
<name>A0A5D3C046_CUCMM</name>
<dbReference type="EMBL" id="SSTD01014872">
    <property type="protein sequence ID" value="TYK03709.1"/>
    <property type="molecule type" value="Genomic_DNA"/>
</dbReference>
<dbReference type="AlphaFoldDB" id="A0A5D3C046"/>
<reference evidence="2 3" key="1">
    <citation type="submission" date="2019-08" db="EMBL/GenBank/DDBJ databases">
        <title>Draft genome sequences of two oriental melons (Cucumis melo L. var makuwa).</title>
        <authorList>
            <person name="Kwon S.-Y."/>
        </authorList>
    </citation>
    <scope>NUCLEOTIDE SEQUENCE [LARGE SCALE GENOMIC DNA]</scope>
    <source>
        <strain evidence="3">cv. Chang Bougi</strain>
        <tissue evidence="2">Leaf</tissue>
    </source>
</reference>
<dbReference type="Proteomes" id="UP000321947">
    <property type="component" value="Unassembled WGS sequence"/>
</dbReference>
<comment type="caution">
    <text evidence="2">The sequence shown here is derived from an EMBL/GenBank/DDBJ whole genome shotgun (WGS) entry which is preliminary data.</text>
</comment>
<feature type="compositionally biased region" description="Polar residues" evidence="1">
    <location>
        <begin position="45"/>
        <end position="69"/>
    </location>
</feature>
<accession>A0A5D3C046</accession>
<sequence>MNSIWESLEGVERHLLTIGIFPSYTDWVYYGELVNLHKGIESFDEGTSNNPFDKGTSSNPFDKGTTSNPFHEEKEMLDSRNVRLGLASDGFNPFGNMSTSYSMWPVVLIPYNFPPWKCMKESNFFISLLIPDPRSSGREIDVYLQLLIEELKELWTFGVRTMLSFPTGFEETNSLFPEFDNAFNNMEGSFSVGNTSKTSILPKHGVGEVHPQDGKIPFTISLGAEKPISPHVVRFSNTIGNTSRWSIALYRSNQGSTRMLDRSSLTTIVAGLSHFYDDSMSSLNNEVNQ</sequence>
<dbReference type="Pfam" id="PF02992">
    <property type="entry name" value="Transposase_21"/>
    <property type="match status" value="1"/>
</dbReference>